<feature type="signal peptide" evidence="1">
    <location>
        <begin position="1"/>
        <end position="19"/>
    </location>
</feature>
<feature type="chain" id="PRO_5003707424" evidence="1">
    <location>
        <begin position="20"/>
        <end position="531"/>
    </location>
</feature>
<accession>I6ZU66</accession>
<keyword evidence="1" id="KW-0732">Signal</keyword>
<protein>
    <submittedName>
        <fullName evidence="3">FG-GAP repeat protein</fullName>
    </submittedName>
</protein>
<evidence type="ECO:0000313" key="3">
    <source>
        <dbReference type="EMBL" id="AFN75554.1"/>
    </source>
</evidence>
<evidence type="ECO:0000256" key="1">
    <source>
        <dbReference type="SAM" id="SignalP"/>
    </source>
</evidence>
<proteinExistence type="predicted"/>
<sequence>MKTRLFIVLFVVFSSLSFAQNKDTVDVIPGFNTLSEQIESDIQRGVDVGNRVYRLANGQPYLLDHTMEINFPLTLICPDGEPALVQAAKDINGSSPSDLFHIYKDVYVENIAFSGVDNGGAVRLRVFVLQTDSLTAEAHKCIFELARLNVFSSNGLYAKIKFTNCIFNNCLTDNNLYNGRAFDDRQNVVESFYAENCSFINMRSPIHFWGTLVKNYYVNHCTFYNTTMYVRGFSTGVNVTFTNNNLVNTGIYPIAFNPATNVDTAEGFQVPGVVDVDTLSHELASEDQKKWTVKNNNYYFSQNVLDFFSSLDDTLVLRPWISSHDSAFAAKYPQRYDIEVALSENPNFINAPQTDTLIKWIGLYLSGERSTDKLPDTRFLPDGYVDENGIAYLAYKYYDFSYDKNNPLYSAGTDGKPIGDLQWFQNITSVERVTDVIPTNIKLNQNYPNPFNPTTNITYELPKQSNVTITVYNSLGQEVIRLVNNEMQSAGTYKITWSGKDAYGNSLASGIYYYQLNTDDVVLSKKMILLK</sequence>
<evidence type="ECO:0000259" key="2">
    <source>
        <dbReference type="Pfam" id="PF13860"/>
    </source>
</evidence>
<keyword evidence="4" id="KW-1185">Reference proteome</keyword>
<dbReference type="InterPro" id="IPR011050">
    <property type="entry name" value="Pectin_lyase_fold/virulence"/>
</dbReference>
<dbReference type="InterPro" id="IPR026444">
    <property type="entry name" value="Secre_tail"/>
</dbReference>
<organism evidence="3 4">
    <name type="scientific">Melioribacter roseus (strain DSM 23840 / JCM 17771 / VKM B-2668 / P3M-2)</name>
    <dbReference type="NCBI Taxonomy" id="1191523"/>
    <lineage>
        <taxon>Bacteria</taxon>
        <taxon>Pseudomonadati</taxon>
        <taxon>Ignavibacteriota</taxon>
        <taxon>Ignavibacteria</taxon>
        <taxon>Ignavibacteriales</taxon>
        <taxon>Melioribacteraceae</taxon>
        <taxon>Melioribacter</taxon>
    </lineage>
</organism>
<dbReference type="Proteomes" id="UP000009011">
    <property type="component" value="Chromosome"/>
</dbReference>
<dbReference type="RefSeq" id="WP_014856984.1">
    <property type="nucleotide sequence ID" value="NC_018178.1"/>
</dbReference>
<reference evidence="3 4" key="1">
    <citation type="journal article" date="2013" name="PLoS ONE">
        <title>Genomic analysis of Melioribacter roseus, facultatively anaerobic organotrophic bacterium representing a novel deep lineage within Bacteriodetes/Chlorobi group.</title>
        <authorList>
            <person name="Kadnikov V.V."/>
            <person name="Mardanov A.V."/>
            <person name="Podosokorskaya O.A."/>
            <person name="Gavrilov S.N."/>
            <person name="Kublanov I.V."/>
            <person name="Beletsky A.V."/>
            <person name="Bonch-Osmolovskaya E.A."/>
            <person name="Ravin N.V."/>
        </authorList>
    </citation>
    <scope>NUCLEOTIDE SEQUENCE [LARGE SCALE GENOMIC DNA]</scope>
    <source>
        <strain evidence="4">JCM 17771 / P3M-2</strain>
    </source>
</reference>
<dbReference type="Gene3D" id="2.60.40.4070">
    <property type="match status" value="1"/>
</dbReference>
<name>I6ZU66_MELRP</name>
<dbReference type="eggNOG" id="COG4447">
    <property type="taxonomic scope" value="Bacteria"/>
</dbReference>
<dbReference type="Pfam" id="PF13860">
    <property type="entry name" value="FlgD_ig"/>
    <property type="match status" value="1"/>
</dbReference>
<dbReference type="STRING" id="1191523.MROS_2324"/>
<dbReference type="HOGENOM" id="CLU_512690_0_0_10"/>
<gene>
    <name evidence="3" type="ordered locus">MROS_2324</name>
</gene>
<dbReference type="InterPro" id="IPR012334">
    <property type="entry name" value="Pectin_lyas_fold"/>
</dbReference>
<feature type="domain" description="FlgD/Vpr Ig-like" evidence="2">
    <location>
        <begin position="456"/>
        <end position="518"/>
    </location>
</feature>
<dbReference type="SUPFAM" id="SSF51126">
    <property type="entry name" value="Pectin lyase-like"/>
    <property type="match status" value="1"/>
</dbReference>
<dbReference type="EMBL" id="CP003557">
    <property type="protein sequence ID" value="AFN75554.1"/>
    <property type="molecule type" value="Genomic_DNA"/>
</dbReference>
<dbReference type="KEGG" id="mro:MROS_2324"/>
<dbReference type="Gene3D" id="2.160.20.10">
    <property type="entry name" value="Single-stranded right-handed beta-helix, Pectin lyase-like"/>
    <property type="match status" value="1"/>
</dbReference>
<dbReference type="OrthoDB" id="952861at2"/>
<evidence type="ECO:0000313" key="4">
    <source>
        <dbReference type="Proteomes" id="UP000009011"/>
    </source>
</evidence>
<dbReference type="NCBIfam" id="TIGR04183">
    <property type="entry name" value="Por_Secre_tail"/>
    <property type="match status" value="1"/>
</dbReference>
<dbReference type="InterPro" id="IPR025965">
    <property type="entry name" value="FlgD/Vpr_Ig-like"/>
</dbReference>
<dbReference type="AlphaFoldDB" id="I6ZU66"/>